<evidence type="ECO:0000256" key="7">
    <source>
        <dbReference type="SAM" id="Phobius"/>
    </source>
</evidence>
<dbReference type="Proteomes" id="UP001177023">
    <property type="component" value="Unassembled WGS sequence"/>
</dbReference>
<evidence type="ECO:0000256" key="1">
    <source>
        <dbReference type="ARBA" id="ARBA00004141"/>
    </source>
</evidence>
<reference evidence="8" key="1">
    <citation type="submission" date="2023-06" db="EMBL/GenBank/DDBJ databases">
        <authorList>
            <person name="Delattre M."/>
        </authorList>
    </citation>
    <scope>NUCLEOTIDE SEQUENCE</scope>
    <source>
        <strain evidence="8">AF72</strain>
    </source>
</reference>
<evidence type="ECO:0000313" key="9">
    <source>
        <dbReference type="Proteomes" id="UP001177023"/>
    </source>
</evidence>
<dbReference type="GO" id="GO:0005886">
    <property type="term" value="C:plasma membrane"/>
    <property type="evidence" value="ECO:0007669"/>
    <property type="project" value="TreeGrafter"/>
</dbReference>
<feature type="transmembrane region" description="Helical" evidence="7">
    <location>
        <begin position="328"/>
        <end position="361"/>
    </location>
</feature>
<comment type="subcellular location">
    <subcellularLocation>
        <location evidence="1">Membrane</location>
        <topology evidence="1">Multi-pass membrane protein</topology>
    </subcellularLocation>
</comment>
<dbReference type="InterPro" id="IPR001898">
    <property type="entry name" value="SLC13A/DASS"/>
</dbReference>
<name>A0AA36DA17_9BILA</name>
<evidence type="ECO:0000256" key="2">
    <source>
        <dbReference type="ARBA" id="ARBA00006772"/>
    </source>
</evidence>
<protein>
    <submittedName>
        <fullName evidence="8">Uncharacterized protein</fullName>
    </submittedName>
</protein>
<feature type="transmembrane region" description="Helical" evidence="7">
    <location>
        <begin position="20"/>
        <end position="37"/>
    </location>
</feature>
<dbReference type="GO" id="GO:0015141">
    <property type="term" value="F:succinate transmembrane transporter activity"/>
    <property type="evidence" value="ECO:0007669"/>
    <property type="project" value="TreeGrafter"/>
</dbReference>
<feature type="transmembrane region" description="Helical" evidence="7">
    <location>
        <begin position="412"/>
        <end position="432"/>
    </location>
</feature>
<comment type="caution">
    <text evidence="8">The sequence shown here is derived from an EMBL/GenBank/DDBJ whole genome shotgun (WGS) entry which is preliminary data.</text>
</comment>
<comment type="similarity">
    <text evidence="2">Belongs to the SLC13A/DASS transporter (TC 2.A.47) family. NADC subfamily.</text>
</comment>
<dbReference type="GO" id="GO:0015137">
    <property type="term" value="F:citrate transmembrane transporter activity"/>
    <property type="evidence" value="ECO:0007669"/>
    <property type="project" value="TreeGrafter"/>
</dbReference>
<dbReference type="EMBL" id="CATQJA010002665">
    <property type="protein sequence ID" value="CAJ0583627.1"/>
    <property type="molecule type" value="Genomic_DNA"/>
</dbReference>
<keyword evidence="3" id="KW-0813">Transport</keyword>
<keyword evidence="9" id="KW-1185">Reference proteome</keyword>
<feature type="transmembrane region" description="Helical" evidence="7">
    <location>
        <begin position="195"/>
        <end position="218"/>
    </location>
</feature>
<evidence type="ECO:0000256" key="4">
    <source>
        <dbReference type="ARBA" id="ARBA00022692"/>
    </source>
</evidence>
<dbReference type="Pfam" id="PF00939">
    <property type="entry name" value="Na_sulph_symp"/>
    <property type="match status" value="1"/>
</dbReference>
<sequence length="476" mass="52834">MALFPLFGIMRSEEVAQAYLPDTSFLFLGGLMVAVAVEKSNLHQRIALLVLKLCGSQPQFIMLGFMSVTGFLSMWISNTATTALMVPIVQGVIMELVTNHRMQEMFLLSERSSMETRRRSVECTATNLVLVGQLEKLFPGANTGINFLSWIIFALPLAVSCLFMCWLILWMLFMRHSPKGNAIVTRKLHDKYEQLPPISFAEVSVSVCFLTMLGLWVFREPDFVAGYGSMFKDGYLSDSTVAIIIVIVLFMLPDGVPKCFSVETSVGLITQAPKRIVRGSLLDWQTIQERFPWSILLLLGGGFALAAGVKESKLSLLIGSIMQQLEVFPMFVIMLIILTITLVLTNICSNTVVASIFLPIVSELARSLHINPLYFMLPVAVGSSFAFLLPVATPPNAIVFSHGVVKVKDMAISGFLLTISCLGLTMLNMGIWGRFVLHLDHFPLWAYDADHPMRNVTMMKELLARNETIIPAIPLV</sequence>
<feature type="transmembrane region" description="Helical" evidence="7">
    <location>
        <begin position="373"/>
        <end position="392"/>
    </location>
</feature>
<proteinExistence type="inferred from homology"/>
<evidence type="ECO:0000256" key="6">
    <source>
        <dbReference type="ARBA" id="ARBA00023136"/>
    </source>
</evidence>
<keyword evidence="6 7" id="KW-0472">Membrane</keyword>
<evidence type="ECO:0000313" key="8">
    <source>
        <dbReference type="EMBL" id="CAJ0583627.1"/>
    </source>
</evidence>
<keyword evidence="5 7" id="KW-1133">Transmembrane helix</keyword>
<accession>A0AA36DA17</accession>
<dbReference type="PANTHER" id="PTHR10283">
    <property type="entry name" value="SOLUTE CARRIER FAMILY 13 MEMBER"/>
    <property type="match status" value="1"/>
</dbReference>
<feature type="transmembrane region" description="Helical" evidence="7">
    <location>
        <begin position="291"/>
        <end position="308"/>
    </location>
</feature>
<gene>
    <name evidence="8" type="ORF">MSPICULIGERA_LOCUS21699</name>
</gene>
<organism evidence="8 9">
    <name type="scientific">Mesorhabditis spiculigera</name>
    <dbReference type="NCBI Taxonomy" id="96644"/>
    <lineage>
        <taxon>Eukaryota</taxon>
        <taxon>Metazoa</taxon>
        <taxon>Ecdysozoa</taxon>
        <taxon>Nematoda</taxon>
        <taxon>Chromadorea</taxon>
        <taxon>Rhabditida</taxon>
        <taxon>Rhabditina</taxon>
        <taxon>Rhabditomorpha</taxon>
        <taxon>Rhabditoidea</taxon>
        <taxon>Rhabditidae</taxon>
        <taxon>Mesorhabditinae</taxon>
        <taxon>Mesorhabditis</taxon>
    </lineage>
</organism>
<dbReference type="AlphaFoldDB" id="A0AA36DA17"/>
<feature type="non-terminal residue" evidence="8">
    <location>
        <position position="476"/>
    </location>
</feature>
<evidence type="ECO:0000256" key="3">
    <source>
        <dbReference type="ARBA" id="ARBA00022448"/>
    </source>
</evidence>
<feature type="transmembrane region" description="Helical" evidence="7">
    <location>
        <begin position="234"/>
        <end position="252"/>
    </location>
</feature>
<feature type="transmembrane region" description="Helical" evidence="7">
    <location>
        <begin position="147"/>
        <end position="174"/>
    </location>
</feature>
<dbReference type="InterPro" id="IPR031312">
    <property type="entry name" value="Na/sul_symport_CS"/>
</dbReference>
<dbReference type="PROSITE" id="PS01271">
    <property type="entry name" value="NA_SULFATE"/>
    <property type="match status" value="1"/>
</dbReference>
<keyword evidence="4 7" id="KW-0812">Transmembrane</keyword>
<dbReference type="PANTHER" id="PTHR10283:SF82">
    <property type="entry name" value="SOLUTE CARRIER FAMILY 13 MEMBER 2"/>
    <property type="match status" value="1"/>
</dbReference>
<evidence type="ECO:0000256" key="5">
    <source>
        <dbReference type="ARBA" id="ARBA00022989"/>
    </source>
</evidence>